<evidence type="ECO:0000256" key="1">
    <source>
        <dbReference type="SAM" id="SignalP"/>
    </source>
</evidence>
<evidence type="ECO:0000313" key="2">
    <source>
        <dbReference type="EMBL" id="KAF2634461.1"/>
    </source>
</evidence>
<organism evidence="2 3">
    <name type="scientific">Massarina eburnea CBS 473.64</name>
    <dbReference type="NCBI Taxonomy" id="1395130"/>
    <lineage>
        <taxon>Eukaryota</taxon>
        <taxon>Fungi</taxon>
        <taxon>Dikarya</taxon>
        <taxon>Ascomycota</taxon>
        <taxon>Pezizomycotina</taxon>
        <taxon>Dothideomycetes</taxon>
        <taxon>Pleosporomycetidae</taxon>
        <taxon>Pleosporales</taxon>
        <taxon>Massarineae</taxon>
        <taxon>Massarinaceae</taxon>
        <taxon>Massarina</taxon>
    </lineage>
</organism>
<reference evidence="2" key="1">
    <citation type="journal article" date="2020" name="Stud. Mycol.">
        <title>101 Dothideomycetes genomes: a test case for predicting lifestyles and emergence of pathogens.</title>
        <authorList>
            <person name="Haridas S."/>
            <person name="Albert R."/>
            <person name="Binder M."/>
            <person name="Bloem J."/>
            <person name="Labutti K."/>
            <person name="Salamov A."/>
            <person name="Andreopoulos B."/>
            <person name="Baker S."/>
            <person name="Barry K."/>
            <person name="Bills G."/>
            <person name="Bluhm B."/>
            <person name="Cannon C."/>
            <person name="Castanera R."/>
            <person name="Culley D."/>
            <person name="Daum C."/>
            <person name="Ezra D."/>
            <person name="Gonzalez J."/>
            <person name="Henrissat B."/>
            <person name="Kuo A."/>
            <person name="Liang C."/>
            <person name="Lipzen A."/>
            <person name="Lutzoni F."/>
            <person name="Magnuson J."/>
            <person name="Mondo S."/>
            <person name="Nolan M."/>
            <person name="Ohm R."/>
            <person name="Pangilinan J."/>
            <person name="Park H.-J."/>
            <person name="Ramirez L."/>
            <person name="Alfaro M."/>
            <person name="Sun H."/>
            <person name="Tritt A."/>
            <person name="Yoshinaga Y."/>
            <person name="Zwiers L.-H."/>
            <person name="Turgeon B."/>
            <person name="Goodwin S."/>
            <person name="Spatafora J."/>
            <person name="Crous P."/>
            <person name="Grigoriev I."/>
        </authorList>
    </citation>
    <scope>NUCLEOTIDE SEQUENCE</scope>
    <source>
        <strain evidence="2">CBS 473.64</strain>
    </source>
</reference>
<dbReference type="Proteomes" id="UP000799753">
    <property type="component" value="Unassembled WGS sequence"/>
</dbReference>
<proteinExistence type="predicted"/>
<sequence length="71" mass="7516">MQFAAVVVFFAALATAAPPAIPEYFQVEKRCQGNGAYCDSAAFRCCGGVWCCPFGNAGVHHCSTDKTDGCF</sequence>
<dbReference type="OrthoDB" id="10619022at2759"/>
<feature type="chain" id="PRO_5025332009" description="Granulins domain-containing protein" evidence="1">
    <location>
        <begin position="17"/>
        <end position="71"/>
    </location>
</feature>
<dbReference type="AlphaFoldDB" id="A0A6A6RJ46"/>
<dbReference type="EMBL" id="MU006825">
    <property type="protein sequence ID" value="KAF2634461.1"/>
    <property type="molecule type" value="Genomic_DNA"/>
</dbReference>
<protein>
    <recommendedName>
        <fullName evidence="4">Granulins domain-containing protein</fullName>
    </recommendedName>
</protein>
<keyword evidence="3" id="KW-1185">Reference proteome</keyword>
<evidence type="ECO:0008006" key="4">
    <source>
        <dbReference type="Google" id="ProtNLM"/>
    </source>
</evidence>
<gene>
    <name evidence="2" type="ORF">P280DRAFT_257356</name>
</gene>
<name>A0A6A6RJ46_9PLEO</name>
<keyword evidence="1" id="KW-0732">Signal</keyword>
<evidence type="ECO:0000313" key="3">
    <source>
        <dbReference type="Proteomes" id="UP000799753"/>
    </source>
</evidence>
<feature type="signal peptide" evidence="1">
    <location>
        <begin position="1"/>
        <end position="16"/>
    </location>
</feature>
<accession>A0A6A6RJ46</accession>